<feature type="region of interest" description="Disordered" evidence="1">
    <location>
        <begin position="1985"/>
        <end position="2031"/>
    </location>
</feature>
<dbReference type="EMBL" id="AFYV02001535">
    <property type="protein sequence ID" value="KFG61690.1"/>
    <property type="molecule type" value="Genomic_DNA"/>
</dbReference>
<proteinExistence type="predicted"/>
<feature type="region of interest" description="Disordered" evidence="1">
    <location>
        <begin position="1124"/>
        <end position="1194"/>
    </location>
</feature>
<feature type="region of interest" description="Disordered" evidence="1">
    <location>
        <begin position="447"/>
        <end position="547"/>
    </location>
</feature>
<feature type="compositionally biased region" description="Basic and acidic residues" evidence="1">
    <location>
        <begin position="634"/>
        <end position="663"/>
    </location>
</feature>
<feature type="region of interest" description="Disordered" evidence="1">
    <location>
        <begin position="844"/>
        <end position="912"/>
    </location>
</feature>
<evidence type="ECO:0000313" key="3">
    <source>
        <dbReference type="Proteomes" id="UP000028834"/>
    </source>
</evidence>
<feature type="compositionally biased region" description="Basic and acidic residues" evidence="1">
    <location>
        <begin position="2114"/>
        <end position="2143"/>
    </location>
</feature>
<feature type="compositionally biased region" description="Polar residues" evidence="1">
    <location>
        <begin position="34"/>
        <end position="47"/>
    </location>
</feature>
<feature type="compositionally biased region" description="Basic and acidic residues" evidence="1">
    <location>
        <begin position="475"/>
        <end position="486"/>
    </location>
</feature>
<feature type="region of interest" description="Disordered" evidence="1">
    <location>
        <begin position="1472"/>
        <end position="1519"/>
    </location>
</feature>
<feature type="compositionally biased region" description="Basic and acidic residues" evidence="1">
    <location>
        <begin position="2070"/>
        <end position="2106"/>
    </location>
</feature>
<gene>
    <name evidence="2" type="ORF">TGRUB_271145C</name>
</gene>
<feature type="region of interest" description="Disordered" evidence="1">
    <location>
        <begin position="939"/>
        <end position="962"/>
    </location>
</feature>
<feature type="region of interest" description="Disordered" evidence="1">
    <location>
        <begin position="634"/>
        <end position="667"/>
    </location>
</feature>
<feature type="region of interest" description="Disordered" evidence="1">
    <location>
        <begin position="1885"/>
        <end position="1916"/>
    </location>
</feature>
<feature type="compositionally biased region" description="Basic and acidic residues" evidence="1">
    <location>
        <begin position="1537"/>
        <end position="1560"/>
    </location>
</feature>
<dbReference type="PANTHER" id="PTHR24216">
    <property type="entry name" value="PAXILLIN-RELATED"/>
    <property type="match status" value="1"/>
</dbReference>
<dbReference type="Proteomes" id="UP000028834">
    <property type="component" value="Unassembled WGS sequence"/>
</dbReference>
<feature type="compositionally biased region" description="Basic and acidic residues" evidence="1">
    <location>
        <begin position="1395"/>
        <end position="1404"/>
    </location>
</feature>
<feature type="compositionally biased region" description="Low complexity" evidence="1">
    <location>
        <begin position="463"/>
        <end position="474"/>
    </location>
</feature>
<organism evidence="2 3">
    <name type="scientific">Toxoplasma gondii RUB</name>
    <dbReference type="NCBI Taxonomy" id="935652"/>
    <lineage>
        <taxon>Eukaryota</taxon>
        <taxon>Sar</taxon>
        <taxon>Alveolata</taxon>
        <taxon>Apicomplexa</taxon>
        <taxon>Conoidasida</taxon>
        <taxon>Coccidia</taxon>
        <taxon>Eucoccidiorida</taxon>
        <taxon>Eimeriorina</taxon>
        <taxon>Sarcocystidae</taxon>
        <taxon>Toxoplasma</taxon>
    </lineage>
</organism>
<feature type="region of interest" description="Disordered" evidence="1">
    <location>
        <begin position="1739"/>
        <end position="1765"/>
    </location>
</feature>
<feature type="compositionally biased region" description="Low complexity" evidence="1">
    <location>
        <begin position="1143"/>
        <end position="1192"/>
    </location>
</feature>
<feature type="region of interest" description="Disordered" evidence="1">
    <location>
        <begin position="1387"/>
        <end position="1411"/>
    </location>
</feature>
<name>A0A086LYH2_TOXGO</name>
<feature type="compositionally biased region" description="Basic and acidic residues" evidence="1">
    <location>
        <begin position="1472"/>
        <end position="1506"/>
    </location>
</feature>
<feature type="compositionally biased region" description="Basic and acidic residues" evidence="1">
    <location>
        <begin position="7"/>
        <end position="33"/>
    </location>
</feature>
<feature type="compositionally biased region" description="Basic and acidic residues" evidence="1">
    <location>
        <begin position="2003"/>
        <end position="2016"/>
    </location>
</feature>
<protein>
    <submittedName>
        <fullName evidence="2">Uncharacterized protein</fullName>
    </submittedName>
</protein>
<feature type="compositionally biased region" description="Low complexity" evidence="1">
    <location>
        <begin position="1739"/>
        <end position="1758"/>
    </location>
</feature>
<feature type="non-terminal residue" evidence="2">
    <location>
        <position position="1"/>
    </location>
</feature>
<feature type="compositionally biased region" description="Basic and acidic residues" evidence="1">
    <location>
        <begin position="2049"/>
        <end position="2061"/>
    </location>
</feature>
<feature type="compositionally biased region" description="Basic and acidic residues" evidence="1">
    <location>
        <begin position="1132"/>
        <end position="1141"/>
    </location>
</feature>
<sequence length="2215" mass="239051">RRRRAMSRRETFRDNQGRNSDETAQGNEEKPGDQNEQGNEGAPTTESACRGLRAMSRKGRNLSVSSQRRREERTAASARRHALPSREGAEERREEQRSERERHSKLLRGPLGFCVSPLPSSSRGFASSSSSGSEAFCSRSRCSPSCPPASLSSTLVPLCLQPTAFPVQAVTPFERSSLLAVGGDATIAVLAVERTKPARVMREAARKGRREKREVNKERACEQETGRLTETASDKKAEREEQEPEATTALQESTGYGRVTECAKTADVAKEAFGFPGSKDIDEGDCGACRLPEWRLRTVATFTVGDASDSRVTGLSVSEPSGLLTATFAAKTGGGGRMLLFRWSAESQQLLCVASGADEEDRAFCAGTALEVAGIPRFPLALTADGRHVYATKLDSDLASLATHSEAVLPSPCVSAISPAPAFFSPVAFSPSSMCLASSSSSRISTSSAMHASRSRTPQNVGALANNSPASANLCERRPSRSRAELSPEPPKTPSSGTKPSWEGRHETVDAVDEERGETAVDEDSEKDAVDHEEDDAGAGRAPAGGESLHDEANVVTLYERQPAASTALLPGLDGSLTAVFCAPAMPVHVRRSSASSLFASAFSPDAFDASVSTPGVRGGVARAATDADERLVLEGRDKTQRKLERRADEANEGGTKEGEQKDNMTVQTVDASSSLGSLVAFGDMFASRFRSRATEICADLSIFLRLLRSGLPCPLCVSSLPSRPVSSAISASYSCPSPFSASLSSCVPSSSFWPFRSTFRPEFLFASSLTQQQLLWLLWERFVFFRLLPVYRHPARVAGRLARLSRRLQRTVDSAISRASRALASALEAAQIASAEAARNASYEKQWRSKDATERTTRRRGEDENRGEKAEKSGRRRGEEAGETPTKSERARNSERMHIQDSERQSQVPSLPTVNAALDDLALKWTKGISYFVSSKETAAASDSPPTSASPASSSASSSSSVLCSSSFQDMSDCLKWIDTGAASAVQLLHALPSLQDVEAGEALDTTEERERAGGSIFRHSQRWWSGERTVGRASPSSLTGSVEALTDGLVAFVDSLRAVRASLHKWMACRHQEEQWRQLAERMHLKKVALLDTSSSPRDLSVLPAPRAPGAATVSALSCSHVTQQMSQIQDDKPERRSPDPSSAALPFSCPSSSASASPSSAISSSSPSPPSCVSSSSFPSSSSLPLPASTTPAQSTLLADLRASALQAVSALRAKLASVEEGRETKHEGAAERKESGREDALSHERCETREVERETNIGLQGHLTMDSSGQAEAEQEKAEATDREETQTQDTGREKEKEASSEDDSHRRRAEQQLGKGDPKGRRNEARGAPASENVNRVRRRLLALLEEIENDEKATAPHGGNAGVYVHPIGEVVGHQPALFPGGVGGGNSARERSERDEASGYLTETRSAVARAERGEGGEAMGNFASQDVSEGLAEGDVDFQHGRLRRLQRQLTTARLLLAELGRAEREANAEESATRTKDDTRERTEAKRAKNLEKRDKFTGGTYAEESEQVGRRADEDVLLAHEECGEDRSCTRREAMRERAHEPERNRERGPIKKGGGIETQTGRKEDFSDLDEGLELESVWSLSSFSSLKTATDEEEDMKERTARLSPASGVCALSSASSSCSLSRTGASLQGACVKVTEAGSARDATNRTGSSLLEAETARQVKAVVDCMREVSGLLRGGERPLLFPVSSLACASTSPSRISRKDARSDSLPSLLCRLSPASARGVSTSSCASSASRSGASSSPQRGACGRRRESKGSSREWVAWNGESDGEEAFEPLWATRADVRLHESQATLRRLREGQVLLAEAAVARGGSPLFWFVVSSLAFAANSPEALSALKREVFVAGGGAERCGGGSSAPACPPACPLCRGRVSQEAEAEGRERDRLEKNRSAEGSGDRARELRGLTDGGVLAGSMRDAERARKRLERVEGSWRGCGDGMRRRIEKQRERRDREARGAATVCDPRGDALGVCSGRPSRGATLLRMSRGTARRARLREAEEAGESHGDAQPEEGSSTSEESWTEQDAWDLFWGVEEVDAEELGERENRAGESERRKGRRARRRGETKQERRNSRDRREARDRWEGEGRRARRAGREEGRGGCLVSGRKGESLRGSEVLREKSEKSQRRQSTHEERGSPSFSPAHAETEEEEQSGAQVCVDLDLVSSLASLSVEAERELEELLPLLPSCPGSVEECLAAVRAVALVSPF</sequence>
<feature type="compositionally biased region" description="Basic and acidic residues" evidence="1">
    <location>
        <begin position="846"/>
        <end position="905"/>
    </location>
</feature>
<reference evidence="2 3" key="1">
    <citation type="submission" date="2014-05" db="EMBL/GenBank/DDBJ databases">
        <authorList>
            <person name="Sibley D."/>
            <person name="Venepally P."/>
            <person name="Karamycheva S."/>
            <person name="Hadjithomas M."/>
            <person name="Khan A."/>
            <person name="Brunk B."/>
            <person name="Roos D."/>
            <person name="Caler E."/>
            <person name="Lorenzi H."/>
        </authorList>
    </citation>
    <scope>NUCLEOTIDE SEQUENCE [LARGE SCALE GENOMIC DNA]</scope>
    <source>
        <strain evidence="2 3">RUB</strain>
    </source>
</reference>
<accession>A0A086LYH2</accession>
<feature type="compositionally biased region" description="Low complexity" evidence="1">
    <location>
        <begin position="940"/>
        <end position="962"/>
    </location>
</feature>
<feature type="compositionally biased region" description="Basic and acidic residues" evidence="1">
    <location>
        <begin position="1885"/>
        <end position="1913"/>
    </location>
</feature>
<dbReference type="PANTHER" id="PTHR24216:SF65">
    <property type="entry name" value="PAXILLIN-LIKE PROTEIN 1"/>
    <property type="match status" value="1"/>
</dbReference>
<feature type="compositionally biased region" description="Basic and acidic residues" evidence="1">
    <location>
        <begin position="1278"/>
        <end position="1310"/>
    </location>
</feature>
<comment type="caution">
    <text evidence="2">The sequence shown here is derived from an EMBL/GenBank/DDBJ whole genome shotgun (WGS) entry which is preliminary data.</text>
</comment>
<feature type="region of interest" description="Disordered" evidence="1">
    <location>
        <begin position="1"/>
        <end position="105"/>
    </location>
</feature>
<feature type="compositionally biased region" description="Basic and acidic residues" evidence="1">
    <location>
        <begin position="1221"/>
        <end position="1259"/>
    </location>
</feature>
<feature type="region of interest" description="Disordered" evidence="1">
    <location>
        <begin position="204"/>
        <end position="252"/>
    </location>
</feature>
<dbReference type="VEuPathDB" id="ToxoDB:TGRUB_271145C"/>
<feature type="region of interest" description="Disordered" evidence="1">
    <location>
        <begin position="1537"/>
        <end position="1575"/>
    </location>
</feature>
<feature type="compositionally biased region" description="Basic and acidic residues" evidence="1">
    <location>
        <begin position="87"/>
        <end position="104"/>
    </location>
</feature>
<feature type="region of interest" description="Disordered" evidence="1">
    <location>
        <begin position="1220"/>
        <end position="1342"/>
    </location>
</feature>
<feature type="region of interest" description="Disordered" evidence="1">
    <location>
        <begin position="2046"/>
        <end position="2161"/>
    </location>
</feature>
<feature type="compositionally biased region" description="Basic and acidic residues" evidence="1">
    <location>
        <begin position="1321"/>
        <end position="1330"/>
    </location>
</feature>
<evidence type="ECO:0000256" key="1">
    <source>
        <dbReference type="SAM" id="MobiDB-lite"/>
    </source>
</evidence>
<evidence type="ECO:0000313" key="2">
    <source>
        <dbReference type="EMBL" id="KFG61690.1"/>
    </source>
</evidence>
<feature type="compositionally biased region" description="Acidic residues" evidence="1">
    <location>
        <begin position="510"/>
        <end position="537"/>
    </location>
</feature>
<feature type="compositionally biased region" description="Basic and acidic residues" evidence="1">
    <location>
        <begin position="204"/>
        <end position="239"/>
    </location>
</feature>